<keyword evidence="10" id="KW-0732">Signal</keyword>
<dbReference type="GO" id="GO:0004674">
    <property type="term" value="F:protein serine/threonine kinase activity"/>
    <property type="evidence" value="ECO:0007669"/>
    <property type="project" value="UniProtKB-KW"/>
</dbReference>
<dbReference type="SMART" id="SM00369">
    <property type="entry name" value="LRR_TYP"/>
    <property type="match status" value="8"/>
</dbReference>
<evidence type="ECO:0000256" key="13">
    <source>
        <dbReference type="ARBA" id="ARBA00022777"/>
    </source>
</evidence>
<dbReference type="InterPro" id="IPR017441">
    <property type="entry name" value="Protein_kinase_ATP_BS"/>
</dbReference>
<evidence type="ECO:0000256" key="8">
    <source>
        <dbReference type="ARBA" id="ARBA00022679"/>
    </source>
</evidence>
<evidence type="ECO:0000256" key="21">
    <source>
        <dbReference type="PROSITE-ProRule" id="PRU10141"/>
    </source>
</evidence>
<dbReference type="SUPFAM" id="SSF56112">
    <property type="entry name" value="Protein kinase-like (PK-like)"/>
    <property type="match status" value="1"/>
</dbReference>
<dbReference type="InterPro" id="IPR003591">
    <property type="entry name" value="Leu-rich_rpt_typical-subtyp"/>
</dbReference>
<evidence type="ECO:0000256" key="10">
    <source>
        <dbReference type="ARBA" id="ARBA00022729"/>
    </source>
</evidence>
<dbReference type="FunFam" id="1.10.510.10:FF:000388">
    <property type="entry name" value="Leucine-rich repeat receptor-like tyrosine-protein kinase PXC3"/>
    <property type="match status" value="1"/>
</dbReference>
<feature type="domain" description="Protein kinase" evidence="24">
    <location>
        <begin position="992"/>
        <end position="1264"/>
    </location>
</feature>
<proteinExistence type="inferred from homology"/>
<dbReference type="Gene3D" id="3.30.200.20">
    <property type="entry name" value="Phosphorylase Kinase, domain 1"/>
    <property type="match status" value="1"/>
</dbReference>
<evidence type="ECO:0000259" key="24">
    <source>
        <dbReference type="PROSITE" id="PS50011"/>
    </source>
</evidence>
<evidence type="ECO:0000256" key="1">
    <source>
        <dbReference type="ARBA" id="ARBA00004162"/>
    </source>
</evidence>
<keyword evidence="15 23" id="KW-1133">Transmembrane helix</keyword>
<comment type="catalytic activity">
    <reaction evidence="19">
        <text>L-threonyl-[protein] + ATP = O-phospho-L-threonyl-[protein] + ADP + H(+)</text>
        <dbReference type="Rhea" id="RHEA:46608"/>
        <dbReference type="Rhea" id="RHEA-COMP:11060"/>
        <dbReference type="Rhea" id="RHEA-COMP:11605"/>
        <dbReference type="ChEBI" id="CHEBI:15378"/>
        <dbReference type="ChEBI" id="CHEBI:30013"/>
        <dbReference type="ChEBI" id="CHEBI:30616"/>
        <dbReference type="ChEBI" id="CHEBI:61977"/>
        <dbReference type="ChEBI" id="CHEBI:456216"/>
        <dbReference type="EC" id="2.7.11.1"/>
    </reaction>
</comment>
<dbReference type="InterPro" id="IPR001611">
    <property type="entry name" value="Leu-rich_rpt"/>
</dbReference>
<keyword evidence="16 23" id="KW-0472">Membrane</keyword>
<evidence type="ECO:0000256" key="15">
    <source>
        <dbReference type="ARBA" id="ARBA00022989"/>
    </source>
</evidence>
<evidence type="ECO:0000256" key="20">
    <source>
        <dbReference type="ARBA" id="ARBA00048679"/>
    </source>
</evidence>
<dbReference type="OrthoDB" id="676979at2759"/>
<dbReference type="InterPro" id="IPR008271">
    <property type="entry name" value="Ser/Thr_kinase_AS"/>
</dbReference>
<dbReference type="SUPFAM" id="SSF52058">
    <property type="entry name" value="L domain-like"/>
    <property type="match status" value="3"/>
</dbReference>
<dbReference type="InterPro" id="IPR000719">
    <property type="entry name" value="Prot_kinase_dom"/>
</dbReference>
<dbReference type="FunFam" id="3.80.10.10:FF:000691">
    <property type="entry name" value="Putative LRR receptor-like serine/threonine-protein kinase"/>
    <property type="match status" value="1"/>
</dbReference>
<evidence type="ECO:0000256" key="23">
    <source>
        <dbReference type="SAM" id="Phobius"/>
    </source>
</evidence>
<keyword evidence="13 25" id="KW-0418">Kinase</keyword>
<keyword evidence="11" id="KW-0677">Repeat</keyword>
<feature type="region of interest" description="Disordered" evidence="22">
    <location>
        <begin position="1268"/>
        <end position="1306"/>
    </location>
</feature>
<dbReference type="GO" id="GO:0005886">
    <property type="term" value="C:plasma membrane"/>
    <property type="evidence" value="ECO:0007669"/>
    <property type="project" value="UniProtKB-SubCell"/>
</dbReference>
<dbReference type="PROSITE" id="PS50011">
    <property type="entry name" value="PROTEIN_KINASE_DOM"/>
    <property type="match status" value="1"/>
</dbReference>
<feature type="transmembrane region" description="Helical" evidence="23">
    <location>
        <begin position="880"/>
        <end position="904"/>
    </location>
</feature>
<dbReference type="EMBL" id="CP097511">
    <property type="protein sequence ID" value="URE44898.1"/>
    <property type="molecule type" value="Genomic_DNA"/>
</dbReference>
<dbReference type="PROSITE" id="PS00108">
    <property type="entry name" value="PROTEIN_KINASE_ST"/>
    <property type="match status" value="1"/>
</dbReference>
<dbReference type="InterPro" id="IPR011009">
    <property type="entry name" value="Kinase-like_dom_sf"/>
</dbReference>
<dbReference type="Proteomes" id="UP001055439">
    <property type="component" value="Chromosome 9"/>
</dbReference>
<dbReference type="PANTHER" id="PTHR48056">
    <property type="entry name" value="LRR RECEPTOR-LIKE SERINE/THREONINE-PROTEIN KINASE-RELATED"/>
    <property type="match status" value="1"/>
</dbReference>
<evidence type="ECO:0000256" key="11">
    <source>
        <dbReference type="ARBA" id="ARBA00022737"/>
    </source>
</evidence>
<feature type="region of interest" description="Disordered" evidence="22">
    <location>
        <begin position="1"/>
        <end position="119"/>
    </location>
</feature>
<evidence type="ECO:0000256" key="14">
    <source>
        <dbReference type="ARBA" id="ARBA00022840"/>
    </source>
</evidence>
<dbReference type="EC" id="2.7.11.1" evidence="4"/>
<dbReference type="Pfam" id="PF13855">
    <property type="entry name" value="LRR_8"/>
    <property type="match status" value="3"/>
</dbReference>
<keyword evidence="18" id="KW-0325">Glycoprotein</keyword>
<evidence type="ECO:0000256" key="22">
    <source>
        <dbReference type="SAM" id="MobiDB-lite"/>
    </source>
</evidence>
<dbReference type="Pfam" id="PF00560">
    <property type="entry name" value="LRR_1"/>
    <property type="match status" value="3"/>
</dbReference>
<keyword evidence="26" id="KW-1185">Reference proteome</keyword>
<evidence type="ECO:0000313" key="26">
    <source>
        <dbReference type="Proteomes" id="UP001055439"/>
    </source>
</evidence>
<evidence type="ECO:0000256" key="12">
    <source>
        <dbReference type="ARBA" id="ARBA00022741"/>
    </source>
</evidence>
<evidence type="ECO:0000256" key="9">
    <source>
        <dbReference type="ARBA" id="ARBA00022692"/>
    </source>
</evidence>
<comment type="similarity">
    <text evidence="3">Belongs to the protein kinase superfamily. Ser/Thr protein kinase family.</text>
</comment>
<gene>
    <name evidence="25" type="ORF">MUK42_14379</name>
</gene>
<feature type="compositionally biased region" description="Basic and acidic residues" evidence="22">
    <location>
        <begin position="25"/>
        <end position="51"/>
    </location>
</feature>
<feature type="compositionally biased region" description="Low complexity" evidence="22">
    <location>
        <begin position="940"/>
        <end position="958"/>
    </location>
</feature>
<dbReference type="Pfam" id="PF00069">
    <property type="entry name" value="Pkinase"/>
    <property type="match status" value="1"/>
</dbReference>
<dbReference type="InterPro" id="IPR013210">
    <property type="entry name" value="LRR_N_plant-typ"/>
</dbReference>
<keyword evidence="12 21" id="KW-0547">Nucleotide-binding</keyword>
<dbReference type="GO" id="GO:0033612">
    <property type="term" value="F:receptor serine/threonine kinase binding"/>
    <property type="evidence" value="ECO:0007669"/>
    <property type="project" value="TreeGrafter"/>
</dbReference>
<keyword evidence="14 21" id="KW-0067">ATP-binding</keyword>
<evidence type="ECO:0000256" key="16">
    <source>
        <dbReference type="ARBA" id="ARBA00023136"/>
    </source>
</evidence>
<feature type="compositionally biased region" description="Basic and acidic residues" evidence="22">
    <location>
        <begin position="65"/>
        <end position="80"/>
    </location>
</feature>
<dbReference type="PANTHER" id="PTHR48056:SF89">
    <property type="entry name" value="OS06G0585982 PROTEIN"/>
    <property type="match status" value="1"/>
</dbReference>
<keyword evidence="9 23" id="KW-0812">Transmembrane</keyword>
<evidence type="ECO:0000256" key="3">
    <source>
        <dbReference type="ARBA" id="ARBA00008684"/>
    </source>
</evidence>
<protein>
    <recommendedName>
        <fullName evidence="4">non-specific serine/threonine protein kinase</fullName>
        <ecNumber evidence="4">2.7.11.1</ecNumber>
    </recommendedName>
</protein>
<evidence type="ECO:0000256" key="5">
    <source>
        <dbReference type="ARBA" id="ARBA00022527"/>
    </source>
</evidence>
<dbReference type="GO" id="GO:0005524">
    <property type="term" value="F:ATP binding"/>
    <property type="evidence" value="ECO:0007669"/>
    <property type="project" value="UniProtKB-UniRule"/>
</dbReference>
<evidence type="ECO:0000256" key="6">
    <source>
        <dbReference type="ARBA" id="ARBA00022553"/>
    </source>
</evidence>
<keyword evidence="7" id="KW-0433">Leucine-rich repeat</keyword>
<keyword evidence="6" id="KW-0597">Phosphoprotein</keyword>
<evidence type="ECO:0000256" key="2">
    <source>
        <dbReference type="ARBA" id="ARBA00004479"/>
    </source>
</evidence>
<comment type="catalytic activity">
    <reaction evidence="20">
        <text>L-seryl-[protein] + ATP = O-phospho-L-seryl-[protein] + ADP + H(+)</text>
        <dbReference type="Rhea" id="RHEA:17989"/>
        <dbReference type="Rhea" id="RHEA-COMP:9863"/>
        <dbReference type="Rhea" id="RHEA-COMP:11604"/>
        <dbReference type="ChEBI" id="CHEBI:15378"/>
        <dbReference type="ChEBI" id="CHEBI:29999"/>
        <dbReference type="ChEBI" id="CHEBI:30616"/>
        <dbReference type="ChEBI" id="CHEBI:83421"/>
        <dbReference type="ChEBI" id="CHEBI:456216"/>
        <dbReference type="EC" id="2.7.11.1"/>
    </reaction>
</comment>
<comment type="subcellular location">
    <subcellularLocation>
        <location evidence="1">Cell membrane</location>
        <topology evidence="1">Single-pass membrane protein</topology>
    </subcellularLocation>
    <subcellularLocation>
        <location evidence="2">Membrane</location>
        <topology evidence="2">Single-pass type I membrane protein</topology>
    </subcellularLocation>
</comment>
<dbReference type="FunFam" id="3.30.200.20:FF:000309">
    <property type="entry name" value="Leucine-rich repeat receptor protein kinase MSP1"/>
    <property type="match status" value="1"/>
</dbReference>
<reference evidence="25" key="1">
    <citation type="submission" date="2022-05" db="EMBL/GenBank/DDBJ databases">
        <title>The Musa troglodytarum L. genome provides insights into the mechanism of non-climacteric behaviour and enrichment of carotenoids.</title>
        <authorList>
            <person name="Wang J."/>
        </authorList>
    </citation>
    <scope>NUCLEOTIDE SEQUENCE</scope>
    <source>
        <tissue evidence="25">Leaf</tissue>
    </source>
</reference>
<dbReference type="InterPro" id="IPR032675">
    <property type="entry name" value="LRR_dom_sf"/>
</dbReference>
<feature type="binding site" evidence="21">
    <location>
        <position position="1021"/>
    </location>
    <ligand>
        <name>ATP</name>
        <dbReference type="ChEBI" id="CHEBI:30616"/>
    </ligand>
</feature>
<feature type="compositionally biased region" description="Basic and acidic residues" evidence="22">
    <location>
        <begin position="90"/>
        <end position="104"/>
    </location>
</feature>
<dbReference type="FunFam" id="3.80.10.10:FF:000041">
    <property type="entry name" value="LRR receptor-like serine/threonine-protein kinase ERECTA"/>
    <property type="match status" value="2"/>
</dbReference>
<keyword evidence="17 25" id="KW-0675">Receptor</keyword>
<dbReference type="Gene3D" id="1.10.510.10">
    <property type="entry name" value="Transferase(Phosphotransferase) domain 1"/>
    <property type="match status" value="1"/>
</dbReference>
<feature type="region of interest" description="Disordered" evidence="22">
    <location>
        <begin position="934"/>
        <end position="958"/>
    </location>
</feature>
<dbReference type="Pfam" id="PF08263">
    <property type="entry name" value="LRRNT_2"/>
    <property type="match status" value="1"/>
</dbReference>
<evidence type="ECO:0000313" key="25">
    <source>
        <dbReference type="EMBL" id="URE44898.1"/>
    </source>
</evidence>
<name>A0A9E7ICT3_9LILI</name>
<evidence type="ECO:0000256" key="17">
    <source>
        <dbReference type="ARBA" id="ARBA00023170"/>
    </source>
</evidence>
<organism evidence="25 26">
    <name type="scientific">Musa troglodytarum</name>
    <name type="common">fe'i banana</name>
    <dbReference type="NCBI Taxonomy" id="320322"/>
    <lineage>
        <taxon>Eukaryota</taxon>
        <taxon>Viridiplantae</taxon>
        <taxon>Streptophyta</taxon>
        <taxon>Embryophyta</taxon>
        <taxon>Tracheophyta</taxon>
        <taxon>Spermatophyta</taxon>
        <taxon>Magnoliopsida</taxon>
        <taxon>Liliopsida</taxon>
        <taxon>Zingiberales</taxon>
        <taxon>Musaceae</taxon>
        <taxon>Musa</taxon>
    </lineage>
</organism>
<sequence length="1320" mass="143549">MPRNSGGRPRGKTVQLPSTAQTLEAEGKDRRSPKQDRGEKNPSFGARKESGGQDTFRMHFNQQEQTRKGKPDLGKGDGRFRRAVTGMRSEGPDEHLQISGDRHVRLPRSRASPGKTKKPSVDANILCSITYLTPRILLIGRKSRKKSVNLFFSSFDESNQDMSEEEVSFCCCIILILSSVLVSSQATSGATDKEVLLELKVHLEAKNPIRQGPYARWNQSDPSPCDWLGITCDGADRVVGVNLAESNISGELFPHFYFLTELARLDLSSNTISGPIPADLNRCSGLRYLNLSHNLLDGQLNLTGLINLETLDLTLNRFSGSIRSSFPAICVNLVSLNLSANSFSGDITGCFDECPKLQCVDLSSNHFTGPIWRGFPKLREFSVSENNLTGDFPSSTFTSGCDIEILDLSANKLSGTFPSSIANCSKLTSLNLWGNAFTGAVPSGIGSLSELSALNLGKNSFDRIIPEELLNCSKLVFLDFSKSNFGGDVQEIFGRFTTVEYLILQGNQYTGGIESSGILKLPNLVRLDLSINRFSGDIPVEITRMRKLKILILAYNDFSGFIPPEFGSMTGVQLLDLSHNKLTGSIPVEMGNLTSLLWLMLADNNLTGEIPPEMGNCRSLMWLNLANNRLSGGIPPEIATIGIDPLPTFEANRREILGGIVGSGECLAMQRWIPENYRPFNFIYMLMTRKTCRVTWDRLLKGYGIFPICSNSSSRVRTLVISGYLQLSGNRLSGAIPPEIGRIRNLSLITLDNNWFSGHLPPDIGGLPLAVLNVSDNRLSGAIPEKIGALQCLWSLDLSRNNLSGELPASLNSLYELNKFNVSYNPLLSGVVPMSGQIATFDRDSFLGDPLISFASSSAGGASPPAGSGRFTRWRGRWKAVAFWVFLALCSAFVACGALSFALIRLGVARGAVNPYTDQEPDPEGLLLGGMKRRSDAVGSSTPTTTTTTSLAEAASGCSSADGAGLGVFRLERGVERTAFTYGEIVVATGNFDEGMVVGRGGHGVVYRGVLPDGRLVAVKKLQRWGRESGEEEDEGEREFRAEMEVMAGRGHPNLVALHGWCLAGSARLLVYEYMEGGSLEEVIEDWGRFGWERRLAAATGVSRALAFLHHECTPAVVHRDVKASNVMLDARGRARVTDFGLARAVGPEKSHVSTVVAGTVGYVAPEYGRTWRATTRGDVYSYGVLAMELATGRRAVDDGEECLVERVRRVATGEGGQRLADAAGEEEGAAEMLGLLMVGLRCTAEAPRARPDMREVLAMLLKIADRSSGSERETGSEGNQSSASPPHWLLQSHNTSSSSSSSVQSYWEGFFRQHTERDV</sequence>
<evidence type="ECO:0000256" key="7">
    <source>
        <dbReference type="ARBA" id="ARBA00022614"/>
    </source>
</evidence>
<dbReference type="PROSITE" id="PS00107">
    <property type="entry name" value="PROTEIN_KINASE_ATP"/>
    <property type="match status" value="1"/>
</dbReference>
<accession>A0A9E7ICT3</accession>
<keyword evidence="8" id="KW-0808">Transferase</keyword>
<keyword evidence="5" id="KW-0723">Serine/threonine-protein kinase</keyword>
<evidence type="ECO:0000256" key="18">
    <source>
        <dbReference type="ARBA" id="ARBA00023180"/>
    </source>
</evidence>
<evidence type="ECO:0000256" key="19">
    <source>
        <dbReference type="ARBA" id="ARBA00047899"/>
    </source>
</evidence>
<evidence type="ECO:0000256" key="4">
    <source>
        <dbReference type="ARBA" id="ARBA00012513"/>
    </source>
</evidence>
<dbReference type="Gene3D" id="3.80.10.10">
    <property type="entry name" value="Ribonuclease Inhibitor"/>
    <property type="match status" value="4"/>
</dbReference>
<dbReference type="InterPro" id="IPR050647">
    <property type="entry name" value="Plant_LRR-RLKs"/>
</dbReference>
<dbReference type="SMART" id="SM00220">
    <property type="entry name" value="S_TKc"/>
    <property type="match status" value="1"/>
</dbReference>